<accession>A0A0F7SL41</accession>
<dbReference type="Gene3D" id="1.10.3970.10">
    <property type="entry name" value="BSD domain"/>
    <property type="match status" value="1"/>
</dbReference>
<dbReference type="GO" id="GO:0000439">
    <property type="term" value="C:transcription factor TFIIH core complex"/>
    <property type="evidence" value="ECO:0007669"/>
    <property type="project" value="InterPro"/>
</dbReference>
<keyword evidence="6" id="KW-0539">Nucleus</keyword>
<feature type="domain" description="BSD" evidence="8">
    <location>
        <begin position="252"/>
        <end position="304"/>
    </location>
</feature>
<feature type="compositionally biased region" description="Gly residues" evidence="7">
    <location>
        <begin position="576"/>
        <end position="585"/>
    </location>
</feature>
<keyword evidence="5" id="KW-0804">Transcription</keyword>
<comment type="similarity">
    <text evidence="2">Belongs to the TFB1 family.</text>
</comment>
<dbReference type="PANTHER" id="PTHR12856">
    <property type="entry name" value="TRANSCRIPTION INITIATION FACTOR IIH-RELATED"/>
    <property type="match status" value="1"/>
</dbReference>
<feature type="compositionally biased region" description="Basic and acidic residues" evidence="7">
    <location>
        <begin position="402"/>
        <end position="422"/>
    </location>
</feature>
<reference evidence="9" key="1">
    <citation type="submission" date="2014-08" db="EMBL/GenBank/DDBJ databases">
        <authorList>
            <person name="Sharma Rahul"/>
            <person name="Thines Marco"/>
        </authorList>
    </citation>
    <scope>NUCLEOTIDE SEQUENCE</scope>
</reference>
<evidence type="ECO:0000256" key="4">
    <source>
        <dbReference type="ARBA" id="ARBA00023015"/>
    </source>
</evidence>
<dbReference type="InterPro" id="IPR011993">
    <property type="entry name" value="PH-like_dom_sf"/>
</dbReference>
<dbReference type="Gene3D" id="6.10.140.1200">
    <property type="match status" value="1"/>
</dbReference>
<dbReference type="InterPro" id="IPR027079">
    <property type="entry name" value="Tfb1/GTF2H1"/>
</dbReference>
<dbReference type="CDD" id="cd13229">
    <property type="entry name" value="PH_TFIIH"/>
    <property type="match status" value="1"/>
</dbReference>
<organism evidence="9">
    <name type="scientific">Phaffia rhodozyma</name>
    <name type="common">Yeast</name>
    <name type="synonym">Xanthophyllomyces dendrorhous</name>
    <dbReference type="NCBI Taxonomy" id="264483"/>
    <lineage>
        <taxon>Eukaryota</taxon>
        <taxon>Fungi</taxon>
        <taxon>Dikarya</taxon>
        <taxon>Basidiomycota</taxon>
        <taxon>Agaricomycotina</taxon>
        <taxon>Tremellomycetes</taxon>
        <taxon>Cystofilobasidiales</taxon>
        <taxon>Mrakiaceae</taxon>
        <taxon>Phaffia</taxon>
    </lineage>
</organism>
<dbReference type="AlphaFoldDB" id="A0A0F7SL41"/>
<dbReference type="SMART" id="SM00751">
    <property type="entry name" value="BSD"/>
    <property type="match status" value="2"/>
</dbReference>
<evidence type="ECO:0000256" key="3">
    <source>
        <dbReference type="ARBA" id="ARBA00022737"/>
    </source>
</evidence>
<protein>
    <submittedName>
        <fullName evidence="9">RNA polymerase II transcription initiation/nucleotide excision repair factor TFIIH, subunit TFB1</fullName>
    </submittedName>
</protein>
<keyword evidence="3" id="KW-0677">Repeat</keyword>
<evidence type="ECO:0000313" key="9">
    <source>
        <dbReference type="EMBL" id="CDZ98159.1"/>
    </source>
</evidence>
<dbReference type="GO" id="GO:0006351">
    <property type="term" value="P:DNA-templated transcription"/>
    <property type="evidence" value="ECO:0007669"/>
    <property type="project" value="InterPro"/>
</dbReference>
<comment type="subcellular location">
    <subcellularLocation>
        <location evidence="1">Nucleus</location>
    </subcellularLocation>
</comment>
<feature type="compositionally biased region" description="Basic and acidic residues" evidence="7">
    <location>
        <begin position="233"/>
        <end position="244"/>
    </location>
</feature>
<dbReference type="Pfam" id="PF08567">
    <property type="entry name" value="PH_TFIIH"/>
    <property type="match status" value="1"/>
</dbReference>
<name>A0A0F7SL41_PHARH</name>
<dbReference type="EMBL" id="LN483326">
    <property type="protein sequence ID" value="CDZ98159.1"/>
    <property type="molecule type" value="Genomic_DNA"/>
</dbReference>
<keyword evidence="4" id="KW-0805">Transcription regulation</keyword>
<feature type="region of interest" description="Disordered" evidence="7">
    <location>
        <begin position="398"/>
        <end position="422"/>
    </location>
</feature>
<feature type="region of interest" description="Disordered" evidence="7">
    <location>
        <begin position="567"/>
        <end position="592"/>
    </location>
</feature>
<sequence length="649" mass="70835">MASDSAHLFAQASHKKEPGVLSVTATFVSWRPTERTDGTIQESLDKIEALFSSPPASGKHNLKITFNPSSSHSALTFVFTHPVTAPADAMTLKAHLAGIAALNKAAQPPVSNGSATSAAVGTSALASSSVTGNGAAKASPSALPSSVPKNKPKPNGFSASLYSTVKSETPDVLTDWDLHKKVLVKNPQLAALHYELVQTGQLSDAEFWEGRELLLLSESKSSTQSAGRSSQLIDDRWSAKDAKGKGKQGAGSSSAGTISLTPDLIRDIFDEFPEVMKAHKENVPKKVNETQFWSRYFNSRLWERHRASVRSSKQGTAKPDAMFDKYLEDPDDDITPRHVPGAVKNRFLDLAATEEDHGESGNARDITMQAGKQRSSLPLMRRFNEHSEKLLKAIDNGINDGIKSEEPSGKRPRLDDSNVNNKDKDRYAELDLDDLHTNTPSTEIHLDLAMQDRQKYFEGRSTGVVGEDGTVDGKAVRGEEEVSDIMNAMRSRFRGWQPCLDGMRLEKKAAEEVMLGLTSSVRARVESKSKKNDIPPILLKKTTTFHSTINEFLRQFWQAILPPPPSSSYLANSSGPGQGHGGGRIGSTKTPAEKQAKVIKMIKWLGEVEERVQALVIEAGEEGTKVRLALTPTVESVEKALSFYRSRKK</sequence>
<dbReference type="GO" id="GO:0006289">
    <property type="term" value="P:nucleotide-excision repair"/>
    <property type="evidence" value="ECO:0007669"/>
    <property type="project" value="InterPro"/>
</dbReference>
<dbReference type="Gene3D" id="2.30.29.30">
    <property type="entry name" value="Pleckstrin-homology domain (PH domain)/Phosphotyrosine-binding domain (PTB)"/>
    <property type="match status" value="1"/>
</dbReference>
<dbReference type="SUPFAM" id="SSF140383">
    <property type="entry name" value="BSD domain-like"/>
    <property type="match status" value="2"/>
</dbReference>
<proteinExistence type="inferred from homology"/>
<evidence type="ECO:0000256" key="2">
    <source>
        <dbReference type="ARBA" id="ARBA00009448"/>
    </source>
</evidence>
<feature type="region of interest" description="Disordered" evidence="7">
    <location>
        <begin position="129"/>
        <end position="155"/>
    </location>
</feature>
<evidence type="ECO:0000259" key="8">
    <source>
        <dbReference type="PROSITE" id="PS50858"/>
    </source>
</evidence>
<dbReference type="Pfam" id="PF03909">
    <property type="entry name" value="BSD"/>
    <property type="match status" value="1"/>
</dbReference>
<evidence type="ECO:0000256" key="6">
    <source>
        <dbReference type="ARBA" id="ARBA00023242"/>
    </source>
</evidence>
<dbReference type="InterPro" id="IPR035925">
    <property type="entry name" value="BSD_dom_sf"/>
</dbReference>
<dbReference type="InterPro" id="IPR013876">
    <property type="entry name" value="TFIIH_BTF_p62_N"/>
</dbReference>
<dbReference type="PROSITE" id="PS50858">
    <property type="entry name" value="BSD"/>
    <property type="match status" value="1"/>
</dbReference>
<dbReference type="SUPFAM" id="SSF50729">
    <property type="entry name" value="PH domain-like"/>
    <property type="match status" value="1"/>
</dbReference>
<dbReference type="InterPro" id="IPR005607">
    <property type="entry name" value="BSD_dom"/>
</dbReference>
<feature type="region of interest" description="Disordered" evidence="7">
    <location>
        <begin position="225"/>
        <end position="258"/>
    </location>
</feature>
<evidence type="ECO:0000256" key="5">
    <source>
        <dbReference type="ARBA" id="ARBA00023163"/>
    </source>
</evidence>
<evidence type="ECO:0000256" key="7">
    <source>
        <dbReference type="SAM" id="MobiDB-lite"/>
    </source>
</evidence>
<evidence type="ECO:0000256" key="1">
    <source>
        <dbReference type="ARBA" id="ARBA00004123"/>
    </source>
</evidence>
<feature type="region of interest" description="Disordered" evidence="7">
    <location>
        <begin position="354"/>
        <end position="375"/>
    </location>
</feature>